<comment type="caution">
    <text evidence="2">The sequence shown here is derived from an EMBL/GenBank/DDBJ whole genome shotgun (WGS) entry which is preliminary data.</text>
</comment>
<sequence>MPPDQRHLQARRLSFTIRRRATSLLPSGKLQVKVVTWLDSSSSGKSSKSGGKSSKSGAQSSKSGGQSSKSES</sequence>
<protein>
    <submittedName>
        <fullName evidence="2">Uncharacterized protein</fullName>
    </submittedName>
</protein>
<gene>
    <name evidence="2" type="ORF">WJX84_001225</name>
</gene>
<evidence type="ECO:0000313" key="3">
    <source>
        <dbReference type="Proteomes" id="UP001485043"/>
    </source>
</evidence>
<evidence type="ECO:0000313" key="2">
    <source>
        <dbReference type="EMBL" id="KAK9868837.1"/>
    </source>
</evidence>
<dbReference type="AlphaFoldDB" id="A0AAW1TKD3"/>
<feature type="compositionally biased region" description="Low complexity" evidence="1">
    <location>
        <begin position="40"/>
        <end position="72"/>
    </location>
</feature>
<accession>A0AAW1TKD3</accession>
<evidence type="ECO:0000256" key="1">
    <source>
        <dbReference type="SAM" id="MobiDB-lite"/>
    </source>
</evidence>
<reference evidence="2 3" key="1">
    <citation type="journal article" date="2024" name="Nat. Commun.">
        <title>Phylogenomics reveals the evolutionary origins of lichenization in chlorophyte algae.</title>
        <authorList>
            <person name="Puginier C."/>
            <person name="Libourel C."/>
            <person name="Otte J."/>
            <person name="Skaloud P."/>
            <person name="Haon M."/>
            <person name="Grisel S."/>
            <person name="Petersen M."/>
            <person name="Berrin J.G."/>
            <person name="Delaux P.M."/>
            <person name="Dal Grande F."/>
            <person name="Keller J."/>
        </authorList>
    </citation>
    <scope>NUCLEOTIDE SEQUENCE [LARGE SCALE GENOMIC DNA]</scope>
    <source>
        <strain evidence="2 3">SAG 2523</strain>
    </source>
</reference>
<feature type="region of interest" description="Disordered" evidence="1">
    <location>
        <begin position="38"/>
        <end position="72"/>
    </location>
</feature>
<keyword evidence="3" id="KW-1185">Reference proteome</keyword>
<name>A0AAW1TKD3_9CHLO</name>
<dbReference type="Proteomes" id="UP001485043">
    <property type="component" value="Unassembled WGS sequence"/>
</dbReference>
<dbReference type="EMBL" id="JALJOV010000010">
    <property type="protein sequence ID" value="KAK9868837.1"/>
    <property type="molecule type" value="Genomic_DNA"/>
</dbReference>
<proteinExistence type="predicted"/>
<organism evidence="2 3">
    <name type="scientific">Apatococcus fuscideae</name>
    <dbReference type="NCBI Taxonomy" id="2026836"/>
    <lineage>
        <taxon>Eukaryota</taxon>
        <taxon>Viridiplantae</taxon>
        <taxon>Chlorophyta</taxon>
        <taxon>core chlorophytes</taxon>
        <taxon>Trebouxiophyceae</taxon>
        <taxon>Chlorellales</taxon>
        <taxon>Chlorellaceae</taxon>
        <taxon>Apatococcus</taxon>
    </lineage>
</organism>